<dbReference type="EMBL" id="CM000882">
    <property type="protein sequence ID" value="KQJ99523.1"/>
    <property type="molecule type" value="Genomic_DNA"/>
</dbReference>
<keyword evidence="3" id="KW-1185">Reference proteome</keyword>
<dbReference type="Proteomes" id="UP000008810">
    <property type="component" value="Chromosome 3"/>
</dbReference>
<reference evidence="1" key="2">
    <citation type="submission" date="2017-06" db="EMBL/GenBank/DDBJ databases">
        <title>WGS assembly of Brachypodium distachyon.</title>
        <authorList>
            <consortium name="The International Brachypodium Initiative"/>
            <person name="Lucas S."/>
            <person name="Harmon-Smith M."/>
            <person name="Lail K."/>
            <person name="Tice H."/>
            <person name="Grimwood J."/>
            <person name="Bruce D."/>
            <person name="Barry K."/>
            <person name="Shu S."/>
            <person name="Lindquist E."/>
            <person name="Wang M."/>
            <person name="Pitluck S."/>
            <person name="Vogel J.P."/>
            <person name="Garvin D.F."/>
            <person name="Mockler T.C."/>
            <person name="Schmutz J."/>
            <person name="Rokhsar D."/>
            <person name="Bevan M.W."/>
        </authorList>
    </citation>
    <scope>NUCLEOTIDE SEQUENCE</scope>
    <source>
        <strain evidence="1">Bd21</strain>
    </source>
</reference>
<evidence type="ECO:0000313" key="2">
    <source>
        <dbReference type="EnsemblPlants" id="KQJ99523"/>
    </source>
</evidence>
<reference evidence="2" key="3">
    <citation type="submission" date="2018-08" db="UniProtKB">
        <authorList>
            <consortium name="EnsemblPlants"/>
        </authorList>
    </citation>
    <scope>IDENTIFICATION</scope>
    <source>
        <strain evidence="2">cv. Bd21</strain>
    </source>
</reference>
<sequence length="96" mass="10670">MALFYSLHPILSVSNLSKYGLFMPKKCLDSCNISTLNMGRREYLSPLVLASSFLGNVSSKKIVILPEQIVCLAYSLVLGVECHTLCAQGIHKLQFY</sequence>
<accession>A0A0Q3IFU4</accession>
<name>A0A0Q3IFU4_BRADI</name>
<dbReference type="AlphaFoldDB" id="A0A0Q3IFU4"/>
<proteinExistence type="predicted"/>
<gene>
    <name evidence="1" type="ORF">BRADI_3g43696v3</name>
</gene>
<dbReference type="EnsemblPlants" id="KQJ99523">
    <property type="protein sequence ID" value="KQJ99523"/>
    <property type="gene ID" value="BRADI_3g43696v3"/>
</dbReference>
<evidence type="ECO:0000313" key="3">
    <source>
        <dbReference type="Proteomes" id="UP000008810"/>
    </source>
</evidence>
<dbReference type="InParanoid" id="A0A0Q3IFU4"/>
<protein>
    <submittedName>
        <fullName evidence="1 2">Uncharacterized protein</fullName>
    </submittedName>
</protein>
<reference evidence="1 2" key="1">
    <citation type="journal article" date="2010" name="Nature">
        <title>Genome sequencing and analysis of the model grass Brachypodium distachyon.</title>
        <authorList>
            <consortium name="International Brachypodium Initiative"/>
        </authorList>
    </citation>
    <scope>NUCLEOTIDE SEQUENCE [LARGE SCALE GENOMIC DNA]</scope>
    <source>
        <strain evidence="1 2">Bd21</strain>
    </source>
</reference>
<evidence type="ECO:0000313" key="1">
    <source>
        <dbReference type="EMBL" id="KQJ99523.1"/>
    </source>
</evidence>
<organism evidence="1">
    <name type="scientific">Brachypodium distachyon</name>
    <name type="common">Purple false brome</name>
    <name type="synonym">Trachynia distachya</name>
    <dbReference type="NCBI Taxonomy" id="15368"/>
    <lineage>
        <taxon>Eukaryota</taxon>
        <taxon>Viridiplantae</taxon>
        <taxon>Streptophyta</taxon>
        <taxon>Embryophyta</taxon>
        <taxon>Tracheophyta</taxon>
        <taxon>Spermatophyta</taxon>
        <taxon>Magnoliopsida</taxon>
        <taxon>Liliopsida</taxon>
        <taxon>Poales</taxon>
        <taxon>Poaceae</taxon>
        <taxon>BOP clade</taxon>
        <taxon>Pooideae</taxon>
        <taxon>Stipodae</taxon>
        <taxon>Brachypodieae</taxon>
        <taxon>Brachypodium</taxon>
    </lineage>
</organism>
<dbReference type="Gramene" id="KQJ99523">
    <property type="protein sequence ID" value="KQJ99523"/>
    <property type="gene ID" value="BRADI_3g43696v3"/>
</dbReference>